<keyword evidence="5" id="KW-0378">Hydrolase</keyword>
<keyword evidence="4" id="KW-0255">Endonuclease</keyword>
<dbReference type="KEGG" id="sac:SACOL2464"/>
<accession>A0A0H2WZR8</accession>
<dbReference type="Proteomes" id="UP000000530">
    <property type="component" value="Chromosome"/>
</dbReference>
<dbReference type="GO" id="GO:0016787">
    <property type="term" value="F:hydrolase activity"/>
    <property type="evidence" value="ECO:0007669"/>
    <property type="project" value="UniProtKB-KW"/>
</dbReference>
<evidence type="ECO:0000256" key="3">
    <source>
        <dbReference type="ARBA" id="ARBA00022722"/>
    </source>
</evidence>
<reference evidence="8 9" key="1">
    <citation type="journal article" date="2005" name="J. Bacteriol.">
        <title>Insights on evolution of virulence and resistance from the complete genome analysis of an early methicillin-resistant Staphylococcus aureus strain and a biofilm-producing methicillin-resistant Staphylococcus epidermidis strain.</title>
        <authorList>
            <person name="Gill S.R."/>
            <person name="Fouts D.E."/>
            <person name="Archer G.L."/>
            <person name="Mongodin E.F."/>
            <person name="Deboy R.T."/>
            <person name="Ravel J."/>
            <person name="Paulsen I.T."/>
            <person name="Kolonay J.F."/>
            <person name="Brinkac L."/>
            <person name="Beanan M."/>
            <person name="Dodson R.J."/>
            <person name="Daugherty S.C."/>
            <person name="Madupu R."/>
            <person name="Angiuoli S.V."/>
            <person name="Durkin A.S."/>
            <person name="Haft D.H."/>
            <person name="Vamathevan J."/>
            <person name="Khouri H."/>
            <person name="Utterback T."/>
            <person name="Lee C."/>
            <person name="Dimitrov G."/>
            <person name="Jiang L."/>
            <person name="Qin H."/>
            <person name="Weidman J."/>
            <person name="Tran K."/>
            <person name="Kang K."/>
            <person name="Hance I.R."/>
            <person name="Nelson K.E."/>
            <person name="Fraser C.M."/>
        </authorList>
    </citation>
    <scope>NUCLEOTIDE SEQUENCE [LARGE SCALE GENOMIC DNA]</scope>
    <source>
        <strain evidence="8 9">COL</strain>
    </source>
</reference>
<dbReference type="RefSeq" id="WP_000074048.1">
    <property type="nucleotide sequence ID" value="NC_002951.2"/>
</dbReference>
<evidence type="ECO:0000313" key="9">
    <source>
        <dbReference type="Proteomes" id="UP000000530"/>
    </source>
</evidence>
<evidence type="ECO:0000256" key="1">
    <source>
        <dbReference type="ARBA" id="ARBA00008172"/>
    </source>
</evidence>
<dbReference type="SUPFAM" id="SSF143011">
    <property type="entry name" value="RelE-like"/>
    <property type="match status" value="1"/>
</dbReference>
<dbReference type="PANTHER" id="PTHR38039">
    <property type="entry name" value="TOXIN YOEB"/>
    <property type="match status" value="1"/>
</dbReference>
<dbReference type="Pfam" id="PF06769">
    <property type="entry name" value="YoeB_toxin"/>
    <property type="match status" value="1"/>
</dbReference>
<keyword evidence="2" id="KW-1277">Toxin-antitoxin system</keyword>
<dbReference type="AlphaFoldDB" id="A0A0H2WZR8"/>
<dbReference type="NCBIfam" id="TIGR02116">
    <property type="entry name" value="toxin_Txe_YoeB"/>
    <property type="match status" value="1"/>
</dbReference>
<keyword evidence="3" id="KW-0540">Nuclease</keyword>
<dbReference type="Gene3D" id="3.30.2310.20">
    <property type="entry name" value="RelE-like"/>
    <property type="match status" value="1"/>
</dbReference>
<dbReference type="GO" id="GO:0006401">
    <property type="term" value="P:RNA catabolic process"/>
    <property type="evidence" value="ECO:0007669"/>
    <property type="project" value="InterPro"/>
</dbReference>
<gene>
    <name evidence="8" type="ordered locus">SACOL2464</name>
</gene>
<name>A0A0H2WZR8_STAAC</name>
<proteinExistence type="inferred from homology"/>
<organism evidence="8 9">
    <name type="scientific">Staphylococcus aureus (strain COL)</name>
    <dbReference type="NCBI Taxonomy" id="93062"/>
    <lineage>
        <taxon>Bacteria</taxon>
        <taxon>Bacillati</taxon>
        <taxon>Bacillota</taxon>
        <taxon>Bacilli</taxon>
        <taxon>Bacillales</taxon>
        <taxon>Staphylococcaceae</taxon>
        <taxon>Staphylococcus</taxon>
    </lineage>
</organism>
<dbReference type="InterPro" id="IPR035093">
    <property type="entry name" value="RelE/ParE_toxin_dom_sf"/>
</dbReference>
<sequence>MSNYTVKIKNSAKSDLKKIKHSYLKKSFLEIVETLKNDPYKITQSFEKLEPKYLERYSRRINHQHRVVYTVDDRNKEVLILSAWSHYD</sequence>
<comment type="similarity">
    <text evidence="1">Belongs to the YoeB family.</text>
</comment>
<dbReference type="InterPro" id="IPR009614">
    <property type="entry name" value="YoeB_toxin"/>
</dbReference>
<evidence type="ECO:0000313" key="8">
    <source>
        <dbReference type="EMBL" id="AAW38553.1"/>
    </source>
</evidence>
<dbReference type="HOGENOM" id="CLU_169492_1_0_9"/>
<evidence type="ECO:0000256" key="7">
    <source>
        <dbReference type="ARBA" id="ARBA00050056"/>
    </source>
</evidence>
<dbReference type="GO" id="GO:0004519">
    <property type="term" value="F:endonuclease activity"/>
    <property type="evidence" value="ECO:0007669"/>
    <property type="project" value="UniProtKB-KW"/>
</dbReference>
<protein>
    <recommendedName>
        <fullName evidence="7">Endoribonuclease YoeB</fullName>
    </recommendedName>
    <alternativeName>
        <fullName evidence="6">Putative mRNA interferase YoeB</fullName>
    </alternativeName>
</protein>
<evidence type="ECO:0000256" key="5">
    <source>
        <dbReference type="ARBA" id="ARBA00022801"/>
    </source>
</evidence>
<dbReference type="FunFam" id="3.30.2310.20:FF:000010">
    <property type="entry name" value="Addiction module toxin, Txe/YoeB family"/>
    <property type="match status" value="1"/>
</dbReference>
<evidence type="ECO:0000256" key="6">
    <source>
        <dbReference type="ARBA" id="ARBA00030388"/>
    </source>
</evidence>
<dbReference type="SMR" id="A0A0H2WZR8"/>
<evidence type="ECO:0000256" key="2">
    <source>
        <dbReference type="ARBA" id="ARBA00022649"/>
    </source>
</evidence>
<evidence type="ECO:0000256" key="4">
    <source>
        <dbReference type="ARBA" id="ARBA00022759"/>
    </source>
</evidence>
<dbReference type="EMBL" id="CP000046">
    <property type="protein sequence ID" value="AAW38553.1"/>
    <property type="molecule type" value="Genomic_DNA"/>
</dbReference>
<dbReference type="GO" id="GO:0045892">
    <property type="term" value="P:negative regulation of DNA-templated transcription"/>
    <property type="evidence" value="ECO:0007669"/>
    <property type="project" value="TreeGrafter"/>
</dbReference>
<dbReference type="PANTHER" id="PTHR38039:SF1">
    <property type="entry name" value="TOXIN YOEB"/>
    <property type="match status" value="1"/>
</dbReference>